<dbReference type="InterPro" id="IPR017972">
    <property type="entry name" value="Cyt_P450_CS"/>
</dbReference>
<gene>
    <name evidence="13" type="ORF">PIB30_085389</name>
</gene>
<sequence length="505" mass="56801">MSDSLSTFFSLSSCSSSPFFPLLALLVIFIFIFIIKRRQSKPKLNLPPGKMGWPFIGESIGYLRPYSATTVGEYMDQHIARYGKIFKSKLFGEPAIVSADAGLNKFILQNDGKLFQVSYPSSLGGILGKWSMLVLVGDMHRDMRAISLNFLSQARLKAHLLKDVEKHSLIVLNSWKHNSTFSAQDEAKRFTFNFMAKHILSLDPGNVETEHIKDMYANFMKGVVSVPLNLPGTAYRKALKSRNTILKFIEGKSNERVGKIEGGNGTWEEDDLLGWVLKNSKLSTEQILDLVLSLLFAGHETSSIAISLAIYFLPGCPQAIEQLREEHREIARAKKQVGNVELTWDDYKRMEFTHCVVNETLRLGNVVRYLHRKALKDIQYKGYDIPCGWKVLPVIAAPHLDPSLFDQPQQFNPWRWQNNGGRGNCSSSKGNSANTVSNNLFSPFGGGPRLCAGAELAKIEMAIFIHHLVLKYDWELASSDEPYVYPFVDFPKGLPITVKTHSYLS</sequence>
<evidence type="ECO:0000256" key="6">
    <source>
        <dbReference type="ARBA" id="ARBA00022989"/>
    </source>
</evidence>
<dbReference type="PRINTS" id="PR00463">
    <property type="entry name" value="EP450I"/>
</dbReference>
<dbReference type="PANTHER" id="PTHR24286:SF194">
    <property type="entry name" value="STEROID (22S)-HYDROXYLASE"/>
    <property type="match status" value="1"/>
</dbReference>
<dbReference type="InterPro" id="IPR001128">
    <property type="entry name" value="Cyt_P450"/>
</dbReference>
<dbReference type="PROSITE" id="PS00086">
    <property type="entry name" value="CYTOCHROME_P450"/>
    <property type="match status" value="1"/>
</dbReference>
<name>A0ABU6TSD6_9FABA</name>
<evidence type="ECO:0000256" key="12">
    <source>
        <dbReference type="SAM" id="Phobius"/>
    </source>
</evidence>
<keyword evidence="4 10" id="KW-0479">Metal-binding</keyword>
<keyword evidence="14" id="KW-1185">Reference proteome</keyword>
<keyword evidence="7 10" id="KW-0560">Oxidoreductase</keyword>
<dbReference type="CDD" id="cd11043">
    <property type="entry name" value="CYP90-like"/>
    <property type="match status" value="1"/>
</dbReference>
<evidence type="ECO:0000256" key="5">
    <source>
        <dbReference type="ARBA" id="ARBA00022955"/>
    </source>
</evidence>
<dbReference type="Gene3D" id="1.10.630.10">
    <property type="entry name" value="Cytochrome P450"/>
    <property type="match status" value="1"/>
</dbReference>
<keyword evidence="10" id="KW-0503">Monooxygenase</keyword>
<keyword evidence="5" id="KW-0443">Lipid metabolism</keyword>
<dbReference type="InterPro" id="IPR036396">
    <property type="entry name" value="Cyt_P450_sf"/>
</dbReference>
<dbReference type="PANTHER" id="PTHR24286">
    <property type="entry name" value="CYTOCHROME P450 26"/>
    <property type="match status" value="1"/>
</dbReference>
<organism evidence="13 14">
    <name type="scientific">Stylosanthes scabra</name>
    <dbReference type="NCBI Taxonomy" id="79078"/>
    <lineage>
        <taxon>Eukaryota</taxon>
        <taxon>Viridiplantae</taxon>
        <taxon>Streptophyta</taxon>
        <taxon>Embryophyta</taxon>
        <taxon>Tracheophyta</taxon>
        <taxon>Spermatophyta</taxon>
        <taxon>Magnoliopsida</taxon>
        <taxon>eudicotyledons</taxon>
        <taxon>Gunneridae</taxon>
        <taxon>Pentapetalae</taxon>
        <taxon>rosids</taxon>
        <taxon>fabids</taxon>
        <taxon>Fabales</taxon>
        <taxon>Fabaceae</taxon>
        <taxon>Papilionoideae</taxon>
        <taxon>50 kb inversion clade</taxon>
        <taxon>dalbergioids sensu lato</taxon>
        <taxon>Dalbergieae</taxon>
        <taxon>Pterocarpus clade</taxon>
        <taxon>Stylosanthes</taxon>
    </lineage>
</organism>
<feature type="coiled-coil region" evidence="11">
    <location>
        <begin position="316"/>
        <end position="343"/>
    </location>
</feature>
<evidence type="ECO:0000256" key="9">
    <source>
        <dbReference type="ARBA" id="ARBA00023136"/>
    </source>
</evidence>
<evidence type="ECO:0000256" key="3">
    <source>
        <dbReference type="ARBA" id="ARBA00022692"/>
    </source>
</evidence>
<feature type="transmembrane region" description="Helical" evidence="12">
    <location>
        <begin position="18"/>
        <end position="35"/>
    </location>
</feature>
<keyword evidence="5" id="KW-0444">Lipid biosynthesis</keyword>
<dbReference type="EMBL" id="JASCZI010092043">
    <property type="protein sequence ID" value="MED6151746.1"/>
    <property type="molecule type" value="Genomic_DNA"/>
</dbReference>
<keyword evidence="6 12" id="KW-1133">Transmembrane helix</keyword>
<evidence type="ECO:0000313" key="14">
    <source>
        <dbReference type="Proteomes" id="UP001341840"/>
    </source>
</evidence>
<evidence type="ECO:0000256" key="1">
    <source>
        <dbReference type="ARBA" id="ARBA00004167"/>
    </source>
</evidence>
<keyword evidence="10" id="KW-0349">Heme</keyword>
<keyword evidence="5" id="KW-0752">Steroid biosynthesis</keyword>
<evidence type="ECO:0000256" key="11">
    <source>
        <dbReference type="SAM" id="Coils"/>
    </source>
</evidence>
<dbReference type="InterPro" id="IPR002401">
    <property type="entry name" value="Cyt_P450_E_grp-I"/>
</dbReference>
<dbReference type="SUPFAM" id="SSF48264">
    <property type="entry name" value="Cytochrome P450"/>
    <property type="match status" value="1"/>
</dbReference>
<accession>A0ABU6TSD6</accession>
<comment type="caution">
    <text evidence="13">The sequence shown here is derived from an EMBL/GenBank/DDBJ whole genome shotgun (WGS) entry which is preliminary data.</text>
</comment>
<evidence type="ECO:0000256" key="10">
    <source>
        <dbReference type="RuleBase" id="RU000461"/>
    </source>
</evidence>
<comment type="similarity">
    <text evidence="2 10">Belongs to the cytochrome P450 family.</text>
</comment>
<keyword evidence="9 12" id="KW-0472">Membrane</keyword>
<dbReference type="Proteomes" id="UP001341840">
    <property type="component" value="Unassembled WGS sequence"/>
</dbReference>
<proteinExistence type="inferred from homology"/>
<evidence type="ECO:0000256" key="7">
    <source>
        <dbReference type="ARBA" id="ARBA00023002"/>
    </source>
</evidence>
<keyword evidence="11" id="KW-0175">Coiled coil</keyword>
<comment type="subcellular location">
    <subcellularLocation>
        <location evidence="1">Membrane</location>
        <topology evidence="1">Single-pass membrane protein</topology>
    </subcellularLocation>
</comment>
<evidence type="ECO:0000256" key="8">
    <source>
        <dbReference type="ARBA" id="ARBA00023004"/>
    </source>
</evidence>
<dbReference type="PRINTS" id="PR00385">
    <property type="entry name" value="P450"/>
</dbReference>
<keyword evidence="3 12" id="KW-0812">Transmembrane</keyword>
<protein>
    <recommendedName>
        <fullName evidence="15">Cytochrome P450 90B1</fullName>
    </recommendedName>
</protein>
<dbReference type="Pfam" id="PF00067">
    <property type="entry name" value="p450"/>
    <property type="match status" value="1"/>
</dbReference>
<reference evidence="13 14" key="1">
    <citation type="journal article" date="2023" name="Plants (Basel)">
        <title>Bridging the Gap: Combining Genomics and Transcriptomics Approaches to Understand Stylosanthes scabra, an Orphan Legume from the Brazilian Caatinga.</title>
        <authorList>
            <person name="Ferreira-Neto J.R.C."/>
            <person name="da Silva M.D."/>
            <person name="Binneck E."/>
            <person name="de Melo N.F."/>
            <person name="da Silva R.H."/>
            <person name="de Melo A.L.T.M."/>
            <person name="Pandolfi V."/>
            <person name="Bustamante F.O."/>
            <person name="Brasileiro-Vidal A.C."/>
            <person name="Benko-Iseppon A.M."/>
        </authorList>
    </citation>
    <scope>NUCLEOTIDE SEQUENCE [LARGE SCALE GENOMIC DNA]</scope>
    <source>
        <tissue evidence="13">Leaves</tissue>
    </source>
</reference>
<evidence type="ECO:0000256" key="4">
    <source>
        <dbReference type="ARBA" id="ARBA00022723"/>
    </source>
</evidence>
<evidence type="ECO:0000256" key="2">
    <source>
        <dbReference type="ARBA" id="ARBA00010617"/>
    </source>
</evidence>
<keyword evidence="8 10" id="KW-0408">Iron</keyword>
<evidence type="ECO:0008006" key="15">
    <source>
        <dbReference type="Google" id="ProtNLM"/>
    </source>
</evidence>
<evidence type="ECO:0000313" key="13">
    <source>
        <dbReference type="EMBL" id="MED6151746.1"/>
    </source>
</evidence>